<keyword evidence="9" id="KW-1185">Reference proteome</keyword>
<evidence type="ECO:0000256" key="1">
    <source>
        <dbReference type="ARBA" id="ARBA00001657"/>
    </source>
</evidence>
<evidence type="ECO:0000259" key="7">
    <source>
        <dbReference type="SMART" id="SM00642"/>
    </source>
</evidence>
<dbReference type="AlphaFoldDB" id="A0AA40FDW7"/>
<dbReference type="InterPro" id="IPR017853">
    <property type="entry name" value="GH"/>
</dbReference>
<dbReference type="SMART" id="SM00642">
    <property type="entry name" value="Aamy"/>
    <property type="match status" value="1"/>
</dbReference>
<keyword evidence="6" id="KW-0472">Membrane</keyword>
<dbReference type="EC" id="3.2.1.20" evidence="3"/>
<evidence type="ECO:0000313" key="9">
    <source>
        <dbReference type="Proteomes" id="UP001177670"/>
    </source>
</evidence>
<dbReference type="InterPro" id="IPR006047">
    <property type="entry name" value="GH13_cat_dom"/>
</dbReference>
<feature type="transmembrane region" description="Helical" evidence="6">
    <location>
        <begin position="687"/>
        <end position="709"/>
    </location>
</feature>
<comment type="catalytic activity">
    <reaction evidence="1">
        <text>Hydrolysis of terminal, non-reducing (1-&gt;4)-linked alpha-D-glucose residues with release of alpha-D-glucose.</text>
        <dbReference type="EC" id="3.2.1.20"/>
    </reaction>
</comment>
<keyword evidence="6" id="KW-0812">Transmembrane</keyword>
<keyword evidence="5" id="KW-0326">Glycosidase</keyword>
<evidence type="ECO:0000256" key="5">
    <source>
        <dbReference type="ARBA" id="ARBA00023295"/>
    </source>
</evidence>
<keyword evidence="5" id="KW-0378">Hydrolase</keyword>
<evidence type="ECO:0000256" key="2">
    <source>
        <dbReference type="ARBA" id="ARBA00008061"/>
    </source>
</evidence>
<comment type="similarity">
    <text evidence="2">Belongs to the glycosyl hydrolase 13 family.</text>
</comment>
<accession>A0AA40FDW7</accession>
<dbReference type="GO" id="GO:0004558">
    <property type="term" value="F:alpha-1,4-glucosidase activity"/>
    <property type="evidence" value="ECO:0007669"/>
    <property type="project" value="UniProtKB-EC"/>
</dbReference>
<dbReference type="Gene3D" id="3.90.400.10">
    <property type="entry name" value="Oligo-1,6-glucosidase, Domain 2"/>
    <property type="match status" value="1"/>
</dbReference>
<dbReference type="InterPro" id="IPR013780">
    <property type="entry name" value="Glyco_hydro_b"/>
</dbReference>
<protein>
    <recommendedName>
        <fullName evidence="3">alpha-glucosidase</fullName>
        <ecNumber evidence="3">3.2.1.20</ecNumber>
    </recommendedName>
</protein>
<evidence type="ECO:0000256" key="3">
    <source>
        <dbReference type="ARBA" id="ARBA00012741"/>
    </source>
</evidence>
<proteinExistence type="inferred from homology"/>
<feature type="non-terminal residue" evidence="8">
    <location>
        <position position="1"/>
    </location>
</feature>
<dbReference type="PANTHER" id="PTHR10357">
    <property type="entry name" value="ALPHA-AMYLASE FAMILY MEMBER"/>
    <property type="match status" value="1"/>
</dbReference>
<keyword evidence="6" id="KW-1133">Transmembrane helix</keyword>
<dbReference type="CDD" id="cd11328">
    <property type="entry name" value="AmyAc_maltase"/>
    <property type="match status" value="1"/>
</dbReference>
<dbReference type="Gene3D" id="2.60.40.1180">
    <property type="entry name" value="Golgi alpha-mannosidase II"/>
    <property type="match status" value="1"/>
</dbReference>
<reference evidence="8" key="1">
    <citation type="submission" date="2021-10" db="EMBL/GenBank/DDBJ databases">
        <title>Melipona bicolor Genome sequencing and assembly.</title>
        <authorList>
            <person name="Araujo N.S."/>
            <person name="Arias M.C."/>
        </authorList>
    </citation>
    <scope>NUCLEOTIDE SEQUENCE</scope>
    <source>
        <strain evidence="8">USP_2M_L1-L4_2017</strain>
        <tissue evidence="8">Whole body</tissue>
    </source>
</reference>
<gene>
    <name evidence="8" type="ORF">K0M31_016782</name>
</gene>
<dbReference type="SUPFAM" id="SSF51445">
    <property type="entry name" value="(Trans)glycosidases"/>
    <property type="match status" value="1"/>
</dbReference>
<dbReference type="PANTHER" id="PTHR10357:SF179">
    <property type="entry name" value="NEUTRAL AND BASIC AMINO ACID TRANSPORT PROTEIN RBAT"/>
    <property type="match status" value="1"/>
</dbReference>
<dbReference type="GO" id="GO:0005975">
    <property type="term" value="P:carbohydrate metabolic process"/>
    <property type="evidence" value="ECO:0007669"/>
    <property type="project" value="InterPro"/>
</dbReference>
<sequence length="712" mass="81357">FNTVLPSRDETFQEVKLRELAALTELFTHFVLIIKRPDFATAICSGNAIDPDNLSGASDAWRCTINCTLFFRRNRIKAADRESFRARIGEMIRFHGVGLFVSALLLLLARSASSKLVDKQWWETALVYQIWPRGFQDSDGDGQGDLKGIISRLDYLQDLGIDAIWLNPIYPSPHVDSGYDISNYTDVDPVFGTLQLFDEFVQQAHNRSLKVILDIVPNHSSDKHKWFELSSQKHKDYSDYYVWANGSKDKKGNRIPPNNWVSTYSNEAGSAWTWHSTRQQWYYHKFHESQPDLNLRNENVLQELMDVFDFWLRRNVDGFRISAVSYLYEDKNLKDELVAGSGNYTSGLPESTALVYKFRSYIDNWVKENSVGKNNSSKLLIVESYDSPDVLMSLYGDATHNGIPPFNFQFIKSIHNTSTAEDIKKILEYWLKQLPNNASTNWVLSNHDNSRAATRIGLNRVDGLHMISLLLPGQAYTYYGEEIAMLDRRMLWNETIDPMGCSKSKETYESYSRDPARTPMQWNANISAGFSSNNVTYLPVHPDYTERNVQSQQNDARSNWNTYKLLAALRKDRVFTHGDYKFATLNNDHVFAFKRYLANNPTYIVLVNLSLRQQTINLKSVFPELKDPVEIVIFSSNAAHITSNVSVVNIKLTANAALVLKFEDMCNWETTTVPVTVTTGKNSAANISFSITQLITSTSIVVALLFNFLTRY</sequence>
<keyword evidence="4" id="KW-0325">Glycoprotein</keyword>
<comment type="caution">
    <text evidence="8">The sequence shown here is derived from an EMBL/GenBank/DDBJ whole genome shotgun (WGS) entry which is preliminary data.</text>
</comment>
<evidence type="ECO:0000256" key="4">
    <source>
        <dbReference type="ARBA" id="ARBA00023180"/>
    </source>
</evidence>
<dbReference type="FunFam" id="3.90.400.10:FF:000001">
    <property type="entry name" value="Maltase A3, isoform A"/>
    <property type="match status" value="1"/>
</dbReference>
<dbReference type="Gene3D" id="3.20.20.80">
    <property type="entry name" value="Glycosidases"/>
    <property type="match status" value="1"/>
</dbReference>
<dbReference type="Pfam" id="PF00128">
    <property type="entry name" value="Alpha-amylase"/>
    <property type="match status" value="1"/>
</dbReference>
<dbReference type="EMBL" id="JAHYIQ010000053">
    <property type="protein sequence ID" value="KAK1117224.1"/>
    <property type="molecule type" value="Genomic_DNA"/>
</dbReference>
<organism evidence="8 9">
    <name type="scientific">Melipona bicolor</name>
    <dbReference type="NCBI Taxonomy" id="60889"/>
    <lineage>
        <taxon>Eukaryota</taxon>
        <taxon>Metazoa</taxon>
        <taxon>Ecdysozoa</taxon>
        <taxon>Arthropoda</taxon>
        <taxon>Hexapoda</taxon>
        <taxon>Insecta</taxon>
        <taxon>Pterygota</taxon>
        <taxon>Neoptera</taxon>
        <taxon>Endopterygota</taxon>
        <taxon>Hymenoptera</taxon>
        <taxon>Apocrita</taxon>
        <taxon>Aculeata</taxon>
        <taxon>Apoidea</taxon>
        <taxon>Anthophila</taxon>
        <taxon>Apidae</taxon>
        <taxon>Melipona</taxon>
    </lineage>
</organism>
<evidence type="ECO:0000256" key="6">
    <source>
        <dbReference type="SAM" id="Phobius"/>
    </source>
</evidence>
<feature type="domain" description="Glycosyl hydrolase family 13 catalytic" evidence="7">
    <location>
        <begin position="129"/>
        <end position="517"/>
    </location>
</feature>
<dbReference type="InterPro" id="IPR045857">
    <property type="entry name" value="O16G_dom_2"/>
</dbReference>
<dbReference type="Proteomes" id="UP001177670">
    <property type="component" value="Unassembled WGS sequence"/>
</dbReference>
<dbReference type="SUPFAM" id="SSF51011">
    <property type="entry name" value="Glycosyl hydrolase domain"/>
    <property type="match status" value="1"/>
</dbReference>
<name>A0AA40FDW7_9HYME</name>
<evidence type="ECO:0000313" key="8">
    <source>
        <dbReference type="EMBL" id="KAK1117224.1"/>
    </source>
</evidence>